<dbReference type="OrthoDB" id="7679868at2759"/>
<protein>
    <submittedName>
        <fullName evidence="4">Uncharacterized protein LOC115891704</fullName>
    </submittedName>
</protein>
<sequence>MSKFLIYLFLCYVTLVSCDTSTPCSDSISCGEMQISGYLEKLEDTPSIPVIGGLVTLEKDTLPDEEQTRSSEDIVERSARFLASRSLKIRLPREEARSLVADARRSKIRKLILPLLLLLKLKAAIVLPILLSIIALVSFKGFGISLAALAVSGTTALKNLLEHAGSKIEVVPTPIGHWSRTGAVESPVPAYHYDYQQ</sequence>
<dbReference type="Pfam" id="PF07898">
    <property type="entry name" value="DUF1676"/>
    <property type="match status" value="1"/>
</dbReference>
<reference evidence="4" key="1">
    <citation type="submission" date="2025-08" db="UniProtKB">
        <authorList>
            <consortium name="RefSeq"/>
        </authorList>
    </citation>
    <scope>IDENTIFICATION</scope>
    <source>
        <tissue evidence="4">Gonads</tissue>
    </source>
</reference>
<gene>
    <name evidence="4" type="primary">LOC115891704</name>
</gene>
<dbReference type="InParanoid" id="A0A6J2YZ56"/>
<keyword evidence="2" id="KW-0732">Signal</keyword>
<dbReference type="GeneID" id="115891704"/>
<keyword evidence="1" id="KW-1133">Transmembrane helix</keyword>
<feature type="signal peptide" evidence="2">
    <location>
        <begin position="1"/>
        <end position="18"/>
    </location>
</feature>
<dbReference type="AlphaFoldDB" id="A0A6J2YZ56"/>
<evidence type="ECO:0000313" key="3">
    <source>
        <dbReference type="Proteomes" id="UP000504635"/>
    </source>
</evidence>
<dbReference type="PANTHER" id="PTHR21879">
    <property type="entry name" value="FI03362P-RELATED-RELATED"/>
    <property type="match status" value="1"/>
</dbReference>
<name>A0A6J2YZ56_SITOR</name>
<keyword evidence="1" id="KW-0812">Transmembrane</keyword>
<feature type="transmembrane region" description="Helical" evidence="1">
    <location>
        <begin position="111"/>
        <end position="137"/>
    </location>
</feature>
<keyword evidence="1" id="KW-0472">Membrane</keyword>
<dbReference type="InterPro" id="IPR012464">
    <property type="entry name" value="DUF1676"/>
</dbReference>
<feature type="chain" id="PRO_5027039498" evidence="2">
    <location>
        <begin position="19"/>
        <end position="197"/>
    </location>
</feature>
<evidence type="ECO:0000256" key="1">
    <source>
        <dbReference type="SAM" id="Phobius"/>
    </source>
</evidence>
<dbReference type="PANTHER" id="PTHR21879:SF5">
    <property type="entry name" value="OSIRIS 15"/>
    <property type="match status" value="1"/>
</dbReference>
<organism evidence="3 4">
    <name type="scientific">Sitophilus oryzae</name>
    <name type="common">Rice weevil</name>
    <name type="synonym">Curculio oryzae</name>
    <dbReference type="NCBI Taxonomy" id="7048"/>
    <lineage>
        <taxon>Eukaryota</taxon>
        <taxon>Metazoa</taxon>
        <taxon>Ecdysozoa</taxon>
        <taxon>Arthropoda</taxon>
        <taxon>Hexapoda</taxon>
        <taxon>Insecta</taxon>
        <taxon>Pterygota</taxon>
        <taxon>Neoptera</taxon>
        <taxon>Endopterygota</taxon>
        <taxon>Coleoptera</taxon>
        <taxon>Polyphaga</taxon>
        <taxon>Cucujiformia</taxon>
        <taxon>Curculionidae</taxon>
        <taxon>Dryophthorinae</taxon>
        <taxon>Sitophilus</taxon>
    </lineage>
</organism>
<dbReference type="KEGG" id="soy:115891704"/>
<keyword evidence="3" id="KW-1185">Reference proteome</keyword>
<evidence type="ECO:0000256" key="2">
    <source>
        <dbReference type="SAM" id="SignalP"/>
    </source>
</evidence>
<dbReference type="GO" id="GO:0016020">
    <property type="term" value="C:membrane"/>
    <property type="evidence" value="ECO:0007669"/>
    <property type="project" value="TreeGrafter"/>
</dbReference>
<proteinExistence type="predicted"/>
<dbReference type="PROSITE" id="PS51257">
    <property type="entry name" value="PROKAR_LIPOPROTEIN"/>
    <property type="match status" value="1"/>
</dbReference>
<dbReference type="Proteomes" id="UP000504635">
    <property type="component" value="Unplaced"/>
</dbReference>
<evidence type="ECO:0000313" key="4">
    <source>
        <dbReference type="RefSeq" id="XP_030768105.1"/>
    </source>
</evidence>
<accession>A0A6J2YZ56</accession>
<dbReference type="RefSeq" id="XP_030768105.1">
    <property type="nucleotide sequence ID" value="XM_030912245.1"/>
</dbReference>